<dbReference type="NCBIfam" id="TIGR01493">
    <property type="entry name" value="HAD-SF-IA-v2"/>
    <property type="match status" value="1"/>
</dbReference>
<dbReference type="Gene3D" id="3.40.50.1000">
    <property type="entry name" value="HAD superfamily/HAD-like"/>
    <property type="match status" value="1"/>
</dbReference>
<dbReference type="InterPro" id="IPR051540">
    <property type="entry name" value="S-2-haloacid_dehalogenase"/>
</dbReference>
<protein>
    <submittedName>
        <fullName evidence="2">HAD-like protein</fullName>
    </submittedName>
</protein>
<dbReference type="SFLD" id="SFLDS00003">
    <property type="entry name" value="Haloacid_Dehalogenase"/>
    <property type="match status" value="1"/>
</dbReference>
<dbReference type="PANTHER" id="PTHR43316">
    <property type="entry name" value="HYDROLASE, HALOACID DELAHOGENASE-RELATED"/>
    <property type="match status" value="1"/>
</dbReference>
<dbReference type="OrthoDB" id="2363873at2759"/>
<evidence type="ECO:0000256" key="1">
    <source>
        <dbReference type="ARBA" id="ARBA00022801"/>
    </source>
</evidence>
<dbReference type="AlphaFoldDB" id="A0A167RLG7"/>
<dbReference type="Gene3D" id="1.10.150.240">
    <property type="entry name" value="Putative phosphatase, domain 2"/>
    <property type="match status" value="1"/>
</dbReference>
<dbReference type="InterPro" id="IPR023198">
    <property type="entry name" value="PGP-like_dom2"/>
</dbReference>
<organism evidence="2 3">
    <name type="scientific">Calocera viscosa (strain TUFC12733)</name>
    <dbReference type="NCBI Taxonomy" id="1330018"/>
    <lineage>
        <taxon>Eukaryota</taxon>
        <taxon>Fungi</taxon>
        <taxon>Dikarya</taxon>
        <taxon>Basidiomycota</taxon>
        <taxon>Agaricomycotina</taxon>
        <taxon>Dacrymycetes</taxon>
        <taxon>Dacrymycetales</taxon>
        <taxon>Dacrymycetaceae</taxon>
        <taxon>Calocera</taxon>
    </lineage>
</organism>
<dbReference type="PANTHER" id="PTHR43316:SF3">
    <property type="entry name" value="HALOACID DEHALOGENASE, TYPE II (AFU_ORTHOLOGUE AFUA_2G07750)-RELATED"/>
    <property type="match status" value="1"/>
</dbReference>
<dbReference type="InterPro" id="IPR006439">
    <property type="entry name" value="HAD-SF_hydro_IA"/>
</dbReference>
<dbReference type="SFLD" id="SFLDG01129">
    <property type="entry name" value="C1.5:_HAD__Beta-PGM__Phosphata"/>
    <property type="match status" value="1"/>
</dbReference>
<evidence type="ECO:0000313" key="3">
    <source>
        <dbReference type="Proteomes" id="UP000076738"/>
    </source>
</evidence>
<dbReference type="Pfam" id="PF00702">
    <property type="entry name" value="Hydrolase"/>
    <property type="match status" value="1"/>
</dbReference>
<keyword evidence="1" id="KW-0378">Hydrolase</keyword>
<dbReference type="InterPro" id="IPR023214">
    <property type="entry name" value="HAD_sf"/>
</dbReference>
<accession>A0A167RLG7</accession>
<dbReference type="InterPro" id="IPR036412">
    <property type="entry name" value="HAD-like_sf"/>
</dbReference>
<gene>
    <name evidence="2" type="ORF">CALVIDRAFT_492544</name>
</gene>
<dbReference type="PRINTS" id="PR00413">
    <property type="entry name" value="HADHALOGNASE"/>
</dbReference>
<keyword evidence="3" id="KW-1185">Reference proteome</keyword>
<dbReference type="NCBIfam" id="TIGR01509">
    <property type="entry name" value="HAD-SF-IA-v3"/>
    <property type="match status" value="1"/>
</dbReference>
<dbReference type="GO" id="GO:0016791">
    <property type="term" value="F:phosphatase activity"/>
    <property type="evidence" value="ECO:0007669"/>
    <property type="project" value="UniProtKB-ARBA"/>
</dbReference>
<proteinExistence type="predicted"/>
<dbReference type="STRING" id="1330018.A0A167RLG7"/>
<name>A0A167RLG7_CALVF</name>
<evidence type="ECO:0000313" key="2">
    <source>
        <dbReference type="EMBL" id="KZP01042.1"/>
    </source>
</evidence>
<reference evidence="2 3" key="1">
    <citation type="journal article" date="2016" name="Mol. Biol. Evol.">
        <title>Comparative Genomics of Early-Diverging Mushroom-Forming Fungi Provides Insights into the Origins of Lignocellulose Decay Capabilities.</title>
        <authorList>
            <person name="Nagy L.G."/>
            <person name="Riley R."/>
            <person name="Tritt A."/>
            <person name="Adam C."/>
            <person name="Daum C."/>
            <person name="Floudas D."/>
            <person name="Sun H."/>
            <person name="Yadav J.S."/>
            <person name="Pangilinan J."/>
            <person name="Larsson K.H."/>
            <person name="Matsuura K."/>
            <person name="Barry K."/>
            <person name="Labutti K."/>
            <person name="Kuo R."/>
            <person name="Ohm R.A."/>
            <person name="Bhattacharya S.S."/>
            <person name="Shirouzu T."/>
            <person name="Yoshinaga Y."/>
            <person name="Martin F.M."/>
            <person name="Grigoriev I.V."/>
            <person name="Hibbett D.S."/>
        </authorList>
    </citation>
    <scope>NUCLEOTIDE SEQUENCE [LARGE SCALE GENOMIC DNA]</scope>
    <source>
        <strain evidence="2 3">TUFC12733</strain>
    </source>
</reference>
<dbReference type="Proteomes" id="UP000076738">
    <property type="component" value="Unassembled WGS sequence"/>
</dbReference>
<dbReference type="SUPFAM" id="SSF56784">
    <property type="entry name" value="HAD-like"/>
    <property type="match status" value="1"/>
</dbReference>
<sequence length="248" mass="27749">MSLSPPPFQPVQALIFDLMGTCTDWRSSILTLLRTLPLPAPLSPSDLPELADAWRAGFFRHILESFRRGEESPGIDAVHRMVLDKLLAARGVEDGWGEREREALVKGWHWQLPWPDAVEGLTRLKKRFMVIVLANGTTRLQLDIIRSSGLPFDTLLSSQLLGHTKPSPDMYLKALDLLDIKPEEALMVAAHAYDLRAAAKVGMKTVYIHRETEDPQEDMSKVRQDVDLFLDGISPWNGLLALADHLGA</sequence>
<dbReference type="EMBL" id="KV417267">
    <property type="protein sequence ID" value="KZP01042.1"/>
    <property type="molecule type" value="Genomic_DNA"/>
</dbReference>